<keyword evidence="6" id="KW-1185">Reference proteome</keyword>
<dbReference type="Gene3D" id="3.30.300.30">
    <property type="match status" value="1"/>
</dbReference>
<feature type="domain" description="AMP-binding enzyme C-terminal" evidence="4">
    <location>
        <begin position="405"/>
        <end position="479"/>
    </location>
</feature>
<evidence type="ECO:0000256" key="1">
    <source>
        <dbReference type="ARBA" id="ARBA00006432"/>
    </source>
</evidence>
<feature type="domain" description="AMP-dependent synthetase/ligase" evidence="3">
    <location>
        <begin position="18"/>
        <end position="354"/>
    </location>
</feature>
<accession>A0ABT8WTP3</accession>
<dbReference type="PROSITE" id="PS00455">
    <property type="entry name" value="AMP_BINDING"/>
    <property type="match status" value="1"/>
</dbReference>
<dbReference type="InterPro" id="IPR020845">
    <property type="entry name" value="AMP-binding_CS"/>
</dbReference>
<organism evidence="5 6">
    <name type="scientific">Flavivirga jejuensis</name>
    <dbReference type="NCBI Taxonomy" id="870487"/>
    <lineage>
        <taxon>Bacteria</taxon>
        <taxon>Pseudomonadati</taxon>
        <taxon>Bacteroidota</taxon>
        <taxon>Flavobacteriia</taxon>
        <taxon>Flavobacteriales</taxon>
        <taxon>Flavobacteriaceae</taxon>
        <taxon>Flavivirga</taxon>
    </lineage>
</organism>
<comment type="caution">
    <text evidence="5">The sequence shown here is derived from an EMBL/GenBank/DDBJ whole genome shotgun (WGS) entry which is preliminary data.</text>
</comment>
<dbReference type="SUPFAM" id="SSF56801">
    <property type="entry name" value="Acetyl-CoA synthetase-like"/>
    <property type="match status" value="1"/>
</dbReference>
<dbReference type="Pfam" id="PF00501">
    <property type="entry name" value="AMP-binding"/>
    <property type="match status" value="1"/>
</dbReference>
<protein>
    <submittedName>
        <fullName evidence="5">Class I adenylate-forming enzyme family protein</fullName>
    </submittedName>
</protein>
<dbReference type="CDD" id="cd04433">
    <property type="entry name" value="AFD_class_I"/>
    <property type="match status" value="1"/>
</dbReference>
<evidence type="ECO:0000313" key="6">
    <source>
        <dbReference type="Proteomes" id="UP001176806"/>
    </source>
</evidence>
<dbReference type="Gene3D" id="3.40.50.12780">
    <property type="entry name" value="N-terminal domain of ligase-like"/>
    <property type="match status" value="1"/>
</dbReference>
<name>A0ABT8WTP3_9FLAO</name>
<reference evidence="5" key="1">
    <citation type="submission" date="2023-07" db="EMBL/GenBank/DDBJ databases">
        <title>Two novel species in the genus Flavivirga.</title>
        <authorList>
            <person name="Kwon K."/>
        </authorList>
    </citation>
    <scope>NUCLEOTIDE SEQUENCE</scope>
    <source>
        <strain evidence="5">KACC 14158</strain>
    </source>
</reference>
<comment type="similarity">
    <text evidence="1">Belongs to the ATP-dependent AMP-binding enzyme family.</text>
</comment>
<evidence type="ECO:0000256" key="2">
    <source>
        <dbReference type="ARBA" id="ARBA00022598"/>
    </source>
</evidence>
<dbReference type="InterPro" id="IPR045851">
    <property type="entry name" value="AMP-bd_C_sf"/>
</dbReference>
<dbReference type="Proteomes" id="UP001176806">
    <property type="component" value="Unassembled WGS sequence"/>
</dbReference>
<dbReference type="PANTHER" id="PTHR43201">
    <property type="entry name" value="ACYL-COA SYNTHETASE"/>
    <property type="match status" value="1"/>
</dbReference>
<evidence type="ECO:0000259" key="3">
    <source>
        <dbReference type="Pfam" id="PF00501"/>
    </source>
</evidence>
<evidence type="ECO:0000259" key="4">
    <source>
        <dbReference type="Pfam" id="PF13193"/>
    </source>
</evidence>
<dbReference type="InterPro" id="IPR025110">
    <property type="entry name" value="AMP-bd_C"/>
</dbReference>
<dbReference type="InterPro" id="IPR000873">
    <property type="entry name" value="AMP-dep_synth/lig_dom"/>
</dbReference>
<dbReference type="RefSeq" id="WP_303303644.1">
    <property type="nucleotide sequence ID" value="NZ_BAABDA010000028.1"/>
</dbReference>
<keyword evidence="2" id="KW-0436">Ligase</keyword>
<dbReference type="PANTHER" id="PTHR43201:SF5">
    <property type="entry name" value="MEDIUM-CHAIN ACYL-COA LIGASE ACSF2, MITOCHONDRIAL"/>
    <property type="match status" value="1"/>
</dbReference>
<dbReference type="InterPro" id="IPR042099">
    <property type="entry name" value="ANL_N_sf"/>
</dbReference>
<dbReference type="Pfam" id="PF13193">
    <property type="entry name" value="AMP-binding_C"/>
    <property type="match status" value="1"/>
</dbReference>
<dbReference type="EMBL" id="JAUOEL010000007">
    <property type="protein sequence ID" value="MDO5976359.1"/>
    <property type="molecule type" value="Genomic_DNA"/>
</dbReference>
<sequence>MCLKEIHNKETFFNIDLDKIALCDISEGIQITYGMLINGVIKLKEIIDKNCISSGSVITISCKERLHQALYLICGLNLPYTINPLDPDYSEEELNKILLHSETKLIISDKLSIKEGRDIVIIEPDVSNICKTSQKIPDLNLDIRGKLLIYTSGTTGNPKGVLLSSTNIIKNTNEAIYLFGYNSSWITASVLPMFHTFTLISDIIPVIRMGGKCVICKAFNAITSRNLKTALKQEKIKSFSAVPIIFQAINALFEPEDTNSLKFTISGAAPLSEKVRLDFFSKFNRHIIPCYGLSETTCFATITPFQFIKPRTVGKPAGISIRVVDTNENEMDLPLGEIGEIIMKGDSVIQSGYYNDTMQKECYTVSGYFRTGDLGYFDSEGYLYIAGRRKNMVIRGGKKVYLEDVDQCIEELNWVKESVSVAILQADKLDSAITFVIVQNFKANIKEEIIHHIDSKLNSIHIPDQINIVDEIPRTKTGKPKIENLKNLILSYDN</sequence>
<evidence type="ECO:0000313" key="5">
    <source>
        <dbReference type="EMBL" id="MDO5976359.1"/>
    </source>
</evidence>
<gene>
    <name evidence="5" type="ORF">Q4Q40_19340</name>
</gene>
<proteinExistence type="inferred from homology"/>